<reference evidence="8 9" key="1">
    <citation type="submission" date="2016-10" db="EMBL/GenBank/DDBJ databases">
        <authorList>
            <person name="de Groot N.N."/>
        </authorList>
    </citation>
    <scope>NUCLEOTIDE SEQUENCE [LARGE SCALE GENOMIC DNA]</scope>
    <source>
        <strain evidence="8 9">CGMCC 4.3510</strain>
    </source>
</reference>
<evidence type="ECO:0000313" key="9">
    <source>
        <dbReference type="Proteomes" id="UP000199323"/>
    </source>
</evidence>
<evidence type="ECO:0000256" key="5">
    <source>
        <dbReference type="SAM" id="MobiDB-lite"/>
    </source>
</evidence>
<dbReference type="EMBL" id="FONG01000013">
    <property type="protein sequence ID" value="SFF39226.1"/>
    <property type="molecule type" value="Genomic_DNA"/>
</dbReference>
<protein>
    <recommendedName>
        <fullName evidence="2">shikimate dehydrogenase (NADP(+))</fullName>
        <ecNumber evidence="2">1.1.1.25</ecNumber>
    </recommendedName>
</protein>
<name>A0A1I2IEH1_9ACTN</name>
<dbReference type="Gene3D" id="3.40.50.720">
    <property type="entry name" value="NAD(P)-binding Rossmann-like Domain"/>
    <property type="match status" value="1"/>
</dbReference>
<evidence type="ECO:0000256" key="2">
    <source>
        <dbReference type="ARBA" id="ARBA00012962"/>
    </source>
</evidence>
<dbReference type="GO" id="GO:0019632">
    <property type="term" value="P:shikimate metabolic process"/>
    <property type="evidence" value="ECO:0007669"/>
    <property type="project" value="TreeGrafter"/>
</dbReference>
<dbReference type="InterPro" id="IPR013708">
    <property type="entry name" value="Shikimate_DH-bd_N"/>
</dbReference>
<dbReference type="Proteomes" id="UP000199323">
    <property type="component" value="Unassembled WGS sequence"/>
</dbReference>
<dbReference type="SUPFAM" id="SSF51735">
    <property type="entry name" value="NAD(P)-binding Rossmann-fold domains"/>
    <property type="match status" value="1"/>
</dbReference>
<dbReference type="OrthoDB" id="3609723at2"/>
<evidence type="ECO:0000259" key="7">
    <source>
        <dbReference type="Pfam" id="PF08501"/>
    </source>
</evidence>
<organism evidence="8 9">
    <name type="scientific">Actinacidiphila alni</name>
    <dbReference type="NCBI Taxonomy" id="380248"/>
    <lineage>
        <taxon>Bacteria</taxon>
        <taxon>Bacillati</taxon>
        <taxon>Actinomycetota</taxon>
        <taxon>Actinomycetes</taxon>
        <taxon>Kitasatosporales</taxon>
        <taxon>Streptomycetaceae</taxon>
        <taxon>Actinacidiphila</taxon>
    </lineage>
</organism>
<dbReference type="AlphaFoldDB" id="A0A1I2IEH1"/>
<dbReference type="Pfam" id="PF08501">
    <property type="entry name" value="Shikimate_dh_N"/>
    <property type="match status" value="1"/>
</dbReference>
<dbReference type="InterPro" id="IPR006151">
    <property type="entry name" value="Shikm_DH/Glu-tRNA_Rdtase"/>
</dbReference>
<dbReference type="CDD" id="cd01065">
    <property type="entry name" value="NAD_bind_Shikimate_DH"/>
    <property type="match status" value="1"/>
</dbReference>
<evidence type="ECO:0000256" key="4">
    <source>
        <dbReference type="ARBA" id="ARBA00049442"/>
    </source>
</evidence>
<keyword evidence="3" id="KW-0028">Amino-acid biosynthesis</keyword>
<dbReference type="Pfam" id="PF01488">
    <property type="entry name" value="Shikimate_DH"/>
    <property type="match status" value="1"/>
</dbReference>
<feature type="domain" description="Quinate/shikimate 5-dehydrogenase/glutamyl-tRNA reductase" evidence="6">
    <location>
        <begin position="126"/>
        <end position="201"/>
    </location>
</feature>
<evidence type="ECO:0000256" key="1">
    <source>
        <dbReference type="ARBA" id="ARBA00004871"/>
    </source>
</evidence>
<comment type="pathway">
    <text evidence="1">Metabolic intermediate biosynthesis; chorismate biosynthesis; chorismate from D-erythrose 4-phosphate and phosphoenolpyruvate: step 4/7.</text>
</comment>
<dbReference type="GO" id="GO:0050661">
    <property type="term" value="F:NADP binding"/>
    <property type="evidence" value="ECO:0007669"/>
    <property type="project" value="TreeGrafter"/>
</dbReference>
<dbReference type="PANTHER" id="PTHR21089:SF1">
    <property type="entry name" value="BIFUNCTIONAL 3-DEHYDROQUINATE DEHYDRATASE_SHIKIMATE DEHYDROGENASE, CHLOROPLASTIC"/>
    <property type="match status" value="1"/>
</dbReference>
<dbReference type="RefSeq" id="WP_093715288.1">
    <property type="nucleotide sequence ID" value="NZ_FONG01000013.1"/>
</dbReference>
<sequence>MTSHPITGHTRVYAHFADPVAHVRTPEVMNRFFRQRGIDAVVVPYQVGVEDLPQAVAAARSWKNLAGIGVTMPHKEHIAGLLDDLTEDAVRAGASNVIRRLPDGRLLGGQYDGPGLVAGLLAHGVRLEGARVLLLGAGGSARAVAMALAAAGVSRLDIRNRTTARAAELADRVSGVHPAVRCEVRVENTVAGVDVLVNTTSVGMRGTDPLPVDLTALTAATAVSDIIMKPTRTRLLDHAQRAGCPVVPGIHMLLNQLGPTADFLGLTPTLEPSGEPDPPELTDPLAHASDAAEVA</sequence>
<dbReference type="STRING" id="380248.SAMN05216251_11318"/>
<evidence type="ECO:0000256" key="3">
    <source>
        <dbReference type="ARBA" id="ARBA00023141"/>
    </source>
</evidence>
<feature type="region of interest" description="Disordered" evidence="5">
    <location>
        <begin position="268"/>
        <end position="295"/>
    </location>
</feature>
<dbReference type="Gene3D" id="3.40.50.10860">
    <property type="entry name" value="Leucine Dehydrogenase, chain A, domain 1"/>
    <property type="match status" value="1"/>
</dbReference>
<dbReference type="PANTHER" id="PTHR21089">
    <property type="entry name" value="SHIKIMATE DEHYDROGENASE"/>
    <property type="match status" value="1"/>
</dbReference>
<dbReference type="GO" id="GO:0009073">
    <property type="term" value="P:aromatic amino acid family biosynthetic process"/>
    <property type="evidence" value="ECO:0007669"/>
    <property type="project" value="UniProtKB-KW"/>
</dbReference>
<dbReference type="EC" id="1.1.1.25" evidence="2"/>
<evidence type="ECO:0000313" key="8">
    <source>
        <dbReference type="EMBL" id="SFF39226.1"/>
    </source>
</evidence>
<dbReference type="InterPro" id="IPR046346">
    <property type="entry name" value="Aminoacid_DH-like_N_sf"/>
</dbReference>
<dbReference type="SUPFAM" id="SSF53223">
    <property type="entry name" value="Aminoacid dehydrogenase-like, N-terminal domain"/>
    <property type="match status" value="1"/>
</dbReference>
<evidence type="ECO:0000259" key="6">
    <source>
        <dbReference type="Pfam" id="PF01488"/>
    </source>
</evidence>
<dbReference type="InterPro" id="IPR036291">
    <property type="entry name" value="NAD(P)-bd_dom_sf"/>
</dbReference>
<dbReference type="GO" id="GO:0005829">
    <property type="term" value="C:cytosol"/>
    <property type="evidence" value="ECO:0007669"/>
    <property type="project" value="TreeGrafter"/>
</dbReference>
<feature type="domain" description="Shikimate dehydrogenase substrate binding N-terminal" evidence="7">
    <location>
        <begin position="16"/>
        <end position="98"/>
    </location>
</feature>
<gene>
    <name evidence="8" type="ORF">SAMN05216251_11318</name>
</gene>
<dbReference type="InterPro" id="IPR022893">
    <property type="entry name" value="Shikimate_DH_fam"/>
</dbReference>
<keyword evidence="3" id="KW-0057">Aromatic amino acid biosynthesis</keyword>
<keyword evidence="9" id="KW-1185">Reference proteome</keyword>
<comment type="catalytic activity">
    <reaction evidence="4">
        <text>shikimate + NADP(+) = 3-dehydroshikimate + NADPH + H(+)</text>
        <dbReference type="Rhea" id="RHEA:17737"/>
        <dbReference type="ChEBI" id="CHEBI:15378"/>
        <dbReference type="ChEBI" id="CHEBI:16630"/>
        <dbReference type="ChEBI" id="CHEBI:36208"/>
        <dbReference type="ChEBI" id="CHEBI:57783"/>
        <dbReference type="ChEBI" id="CHEBI:58349"/>
        <dbReference type="EC" id="1.1.1.25"/>
    </reaction>
</comment>
<proteinExistence type="predicted"/>
<dbReference type="UniPathway" id="UPA00053">
    <property type="reaction ID" value="UER00087"/>
</dbReference>
<dbReference type="GO" id="GO:0004764">
    <property type="term" value="F:shikimate 3-dehydrogenase (NADP+) activity"/>
    <property type="evidence" value="ECO:0007669"/>
    <property type="project" value="UniProtKB-EC"/>
</dbReference>
<dbReference type="GO" id="GO:0009423">
    <property type="term" value="P:chorismate biosynthetic process"/>
    <property type="evidence" value="ECO:0007669"/>
    <property type="project" value="UniProtKB-UniPathway"/>
</dbReference>
<accession>A0A1I2IEH1</accession>